<dbReference type="Pfam" id="PF01027">
    <property type="entry name" value="Bax1-I"/>
    <property type="match status" value="1"/>
</dbReference>
<feature type="compositionally biased region" description="Polar residues" evidence="6">
    <location>
        <begin position="1"/>
        <end position="13"/>
    </location>
</feature>
<dbReference type="EMBL" id="OY660877">
    <property type="protein sequence ID" value="CAJ1072837.1"/>
    <property type="molecule type" value="Genomic_DNA"/>
</dbReference>
<feature type="transmembrane region" description="Helical" evidence="5">
    <location>
        <begin position="248"/>
        <end position="270"/>
    </location>
</feature>
<evidence type="ECO:0000313" key="7">
    <source>
        <dbReference type="EMBL" id="CAJ1072836.1"/>
    </source>
</evidence>
<dbReference type="InterPro" id="IPR006214">
    <property type="entry name" value="Bax_inhibitor_1-related"/>
</dbReference>
<dbReference type="AlphaFoldDB" id="A0AAV1GI51"/>
<evidence type="ECO:0000256" key="1">
    <source>
        <dbReference type="ARBA" id="ARBA00004141"/>
    </source>
</evidence>
<reference evidence="7" key="1">
    <citation type="submission" date="2023-08" db="EMBL/GenBank/DDBJ databases">
        <authorList>
            <person name="Alioto T."/>
            <person name="Alioto T."/>
            <person name="Gomez Garrido J."/>
        </authorList>
    </citation>
    <scope>NUCLEOTIDE SEQUENCE</scope>
</reference>
<dbReference type="GO" id="GO:0005783">
    <property type="term" value="C:endoplasmic reticulum"/>
    <property type="evidence" value="ECO:0007669"/>
    <property type="project" value="TreeGrafter"/>
</dbReference>
<feature type="transmembrane region" description="Helical" evidence="5">
    <location>
        <begin position="190"/>
        <end position="209"/>
    </location>
</feature>
<comment type="similarity">
    <text evidence="5">Belongs to the BI1 family.</text>
</comment>
<dbReference type="PANTHER" id="PTHR23291">
    <property type="entry name" value="BAX INHIBITOR-RELATED"/>
    <property type="match status" value="1"/>
</dbReference>
<evidence type="ECO:0000313" key="8">
    <source>
        <dbReference type="Proteomes" id="UP001178508"/>
    </source>
</evidence>
<proteinExistence type="inferred from homology"/>
<sequence length="304" mass="34139">MSDTQDFLQSGETQVAPVYDVSFEPTTPPLPSYSDQEQQPPPYTAAPEMYPPPKEEATWNPELPAGDPDAIGMNPEAPPDTTEPETPSPFEDKTVRRAFVRKVFCIVTLMLLFTFSVVCLFTFSTTVKKTVQDNWWIYLTSIVLFLIVAISLSCCKSLRRRYPWNIVALVLITVSISVMVGTVASFYDTSAVVITMGATLAISVAIIVFSMQTRIDFTFCYGFLLVLLVDFFMFGIFCSFYYSHVADIGYGCLGALLFSLFLMIDVQLLTGSMSHRADPEEYIYAALIIYLDIVLIFLYLMGRR</sequence>
<dbReference type="CDD" id="cd10428">
    <property type="entry name" value="LFG_like"/>
    <property type="match status" value="1"/>
</dbReference>
<evidence type="ECO:0000256" key="6">
    <source>
        <dbReference type="SAM" id="MobiDB-lite"/>
    </source>
</evidence>
<feature type="transmembrane region" description="Helical" evidence="5">
    <location>
        <begin position="162"/>
        <end position="184"/>
    </location>
</feature>
<feature type="transmembrane region" description="Helical" evidence="5">
    <location>
        <begin position="282"/>
        <end position="301"/>
    </location>
</feature>
<dbReference type="EMBL" id="OY660877">
    <property type="protein sequence ID" value="CAJ1072836.1"/>
    <property type="molecule type" value="Genomic_DNA"/>
</dbReference>
<name>A0AAV1GI51_XYRNO</name>
<accession>A0AAV1GI51</accession>
<evidence type="ECO:0000256" key="2">
    <source>
        <dbReference type="ARBA" id="ARBA00022692"/>
    </source>
</evidence>
<feature type="transmembrane region" description="Helical" evidence="5">
    <location>
        <begin position="221"/>
        <end position="242"/>
    </location>
</feature>
<dbReference type="Proteomes" id="UP001178508">
    <property type="component" value="Chromosome 14"/>
</dbReference>
<feature type="transmembrane region" description="Helical" evidence="5">
    <location>
        <begin position="135"/>
        <end position="155"/>
    </location>
</feature>
<dbReference type="GO" id="GO:0005794">
    <property type="term" value="C:Golgi apparatus"/>
    <property type="evidence" value="ECO:0007669"/>
    <property type="project" value="TreeGrafter"/>
</dbReference>
<evidence type="ECO:0000256" key="4">
    <source>
        <dbReference type="ARBA" id="ARBA00023136"/>
    </source>
</evidence>
<keyword evidence="3 5" id="KW-1133">Transmembrane helix</keyword>
<evidence type="ECO:0000256" key="5">
    <source>
        <dbReference type="RuleBase" id="RU004379"/>
    </source>
</evidence>
<feature type="compositionally biased region" description="Pro residues" evidence="6">
    <location>
        <begin position="39"/>
        <end position="52"/>
    </location>
</feature>
<protein>
    <submittedName>
        <fullName evidence="7">Protein lifeguard 1</fullName>
    </submittedName>
</protein>
<comment type="subcellular location">
    <subcellularLocation>
        <location evidence="1">Membrane</location>
        <topology evidence="1">Multi-pass membrane protein</topology>
    </subcellularLocation>
</comment>
<keyword evidence="8" id="KW-1185">Reference proteome</keyword>
<gene>
    <name evidence="7" type="ORF">XNOV1_A031866</name>
</gene>
<dbReference type="GO" id="GO:0016020">
    <property type="term" value="C:membrane"/>
    <property type="evidence" value="ECO:0007669"/>
    <property type="project" value="UniProtKB-SubCell"/>
</dbReference>
<keyword evidence="4 5" id="KW-0472">Membrane</keyword>
<evidence type="ECO:0000256" key="3">
    <source>
        <dbReference type="ARBA" id="ARBA00022989"/>
    </source>
</evidence>
<organism evidence="7 8">
    <name type="scientific">Xyrichtys novacula</name>
    <name type="common">Pearly razorfish</name>
    <name type="synonym">Hemipteronotus novacula</name>
    <dbReference type="NCBI Taxonomy" id="13765"/>
    <lineage>
        <taxon>Eukaryota</taxon>
        <taxon>Metazoa</taxon>
        <taxon>Chordata</taxon>
        <taxon>Craniata</taxon>
        <taxon>Vertebrata</taxon>
        <taxon>Euteleostomi</taxon>
        <taxon>Actinopterygii</taxon>
        <taxon>Neopterygii</taxon>
        <taxon>Teleostei</taxon>
        <taxon>Neoteleostei</taxon>
        <taxon>Acanthomorphata</taxon>
        <taxon>Eupercaria</taxon>
        <taxon>Labriformes</taxon>
        <taxon>Labridae</taxon>
        <taxon>Xyrichtys</taxon>
    </lineage>
</organism>
<feature type="transmembrane region" description="Helical" evidence="5">
    <location>
        <begin position="103"/>
        <end position="123"/>
    </location>
</feature>
<keyword evidence="2 5" id="KW-0812">Transmembrane</keyword>
<feature type="region of interest" description="Disordered" evidence="6">
    <location>
        <begin position="1"/>
        <end position="90"/>
    </location>
</feature>
<dbReference type="PANTHER" id="PTHR23291:SF94">
    <property type="entry name" value="PROTEIN LIFEGUARD 1 ISOFORM X2"/>
    <property type="match status" value="1"/>
</dbReference>
<dbReference type="GO" id="GO:2001234">
    <property type="term" value="P:negative regulation of apoptotic signaling pathway"/>
    <property type="evidence" value="ECO:0007669"/>
    <property type="project" value="TreeGrafter"/>
</dbReference>